<dbReference type="InterPro" id="IPR003137">
    <property type="entry name" value="PA_domain"/>
</dbReference>
<dbReference type="PANTHER" id="PTHR39319">
    <property type="entry name" value="SI:DKEY-256H2.1"/>
    <property type="match status" value="1"/>
</dbReference>
<evidence type="ECO:0000313" key="5">
    <source>
        <dbReference type="Proteomes" id="UP001163046"/>
    </source>
</evidence>
<feature type="domain" description="Peptide-N-glycosidase F N-terminal" evidence="3">
    <location>
        <begin position="453"/>
        <end position="583"/>
    </location>
</feature>
<keyword evidence="2" id="KW-1133">Transmembrane helix</keyword>
<dbReference type="SUPFAM" id="SSF52025">
    <property type="entry name" value="PA domain"/>
    <property type="match status" value="1"/>
</dbReference>
<dbReference type="OrthoDB" id="406745at2759"/>
<dbReference type="Gene3D" id="3.50.30.30">
    <property type="match status" value="1"/>
</dbReference>
<dbReference type="PANTHER" id="PTHR39319:SF1">
    <property type="entry name" value="SI:DKEY-256H2.1"/>
    <property type="match status" value="1"/>
</dbReference>
<dbReference type="InterPro" id="IPR008977">
    <property type="entry name" value="PHM/PNGase_F_dom_sf"/>
</dbReference>
<dbReference type="Proteomes" id="UP001163046">
    <property type="component" value="Unassembled WGS sequence"/>
</dbReference>
<dbReference type="Gene3D" id="2.60.120.230">
    <property type="match status" value="2"/>
</dbReference>
<keyword evidence="2" id="KW-0812">Transmembrane</keyword>
<dbReference type="Pfam" id="PF09113">
    <property type="entry name" value="N-glycanase_C"/>
    <property type="match status" value="1"/>
</dbReference>
<dbReference type="InterPro" id="IPR053251">
    <property type="entry name" value="N-glycanase"/>
</dbReference>
<name>A0A9W9ZHU8_9CNID</name>
<dbReference type="AlphaFoldDB" id="A0A9W9ZHU8"/>
<organism evidence="4 5">
    <name type="scientific">Desmophyllum pertusum</name>
    <dbReference type="NCBI Taxonomy" id="174260"/>
    <lineage>
        <taxon>Eukaryota</taxon>
        <taxon>Metazoa</taxon>
        <taxon>Cnidaria</taxon>
        <taxon>Anthozoa</taxon>
        <taxon>Hexacorallia</taxon>
        <taxon>Scleractinia</taxon>
        <taxon>Caryophylliina</taxon>
        <taxon>Caryophylliidae</taxon>
        <taxon>Desmophyllum</taxon>
    </lineage>
</organism>
<dbReference type="InterPro" id="IPR015197">
    <property type="entry name" value="PngaseF_C"/>
</dbReference>
<dbReference type="InterPro" id="IPR015196">
    <property type="entry name" value="PngaseF_N"/>
</dbReference>
<dbReference type="SUPFAM" id="SSF49742">
    <property type="entry name" value="PHM/PNGase F"/>
    <property type="match status" value="1"/>
</dbReference>
<dbReference type="GO" id="GO:0016715">
    <property type="term" value="F:oxidoreductase activity, acting on paired donors, with incorporation or reduction of molecular oxygen, reduced ascorbate as one donor, and incorporation of one atom of oxygen"/>
    <property type="evidence" value="ECO:0007669"/>
    <property type="project" value="InterPro"/>
</dbReference>
<keyword evidence="2" id="KW-0472">Membrane</keyword>
<gene>
    <name evidence="4" type="ORF">OS493_001360</name>
</gene>
<evidence type="ECO:0000256" key="1">
    <source>
        <dbReference type="ARBA" id="ARBA00023157"/>
    </source>
</evidence>
<evidence type="ECO:0000313" key="4">
    <source>
        <dbReference type="EMBL" id="KAJ7381244.1"/>
    </source>
</evidence>
<dbReference type="InterPro" id="IPR046450">
    <property type="entry name" value="PA_dom_sf"/>
</dbReference>
<dbReference type="EMBL" id="MU826350">
    <property type="protein sequence ID" value="KAJ7381244.1"/>
    <property type="molecule type" value="Genomic_DNA"/>
</dbReference>
<dbReference type="SMART" id="SM01290">
    <property type="entry name" value="N-glycanase_N"/>
    <property type="match status" value="1"/>
</dbReference>
<comment type="caution">
    <text evidence="4">The sequence shown here is derived from an EMBL/GenBank/DDBJ whole genome shotgun (WGS) entry which is preliminary data.</text>
</comment>
<dbReference type="Pfam" id="PF09112">
    <property type="entry name" value="N-glycanase_N"/>
    <property type="match status" value="1"/>
</dbReference>
<dbReference type="Pfam" id="PF02225">
    <property type="entry name" value="PA"/>
    <property type="match status" value="1"/>
</dbReference>
<keyword evidence="5" id="KW-1185">Reference proteome</keyword>
<sequence length="682" mass="76911">MCQQIVPRLTAKKQQLGIFFVLDYEYVDDRCSSAHPCSVSGRSTQNAKALELKCKLQQLQYNPTMFCSSTVAAVALLAIIPCLVFSAEMPNLQPGDDAPPFVLQEQLSPPNQALLKYNRTANDSNIHGPIVFLAFTNGSGFLERLFSDLQELLEYSPDNTNYIFLFYGDSSPTVGTYRVQHSDLLLKKFRENLAAYYLEKSWRKSSRARRFPGDRRMSSPQEFQNSWNRRVHFATFPVSTLGNWIPRVLSQWYCSGHGCGFDQIVIEHDNGSIHVVSKRLDARYDWLPSPNTLAKYGHLLMVFVGDACDANKFTNVVDGKLALVSMEGEKCSYFTKVQNCEKNGALGVVVYPPRSQGLIDMNCNGSECNTQLNIPASMIPYEVGYRQKTETNLYVRYQTTPSDTFLFGIDGEGKVEEAGWLLYPSMRFLAYQAQWFNYKTQLLKKLTTGDAVVINVFNHTTMQGPNGITATVGLPSIDDIQRYEHVELDFSLSCPGSRDMSCAKWDHVVQLYVCCNAASELCGLELGRWITAFRRGIGHWLTPVKPLIPLLQTAGSSSPNRCKFTMKTVPWAMAWVSSLNIRLVNKIQVLPNMFCKYKTFRSMEQTIVPFQVVPLFRGGTFDKNYNSNYTPVAFNPPRGTNNKVKLVAIITGHGSDNNNCAEFCVTSHHFVVNNKQSYTRVF</sequence>
<dbReference type="InterPro" id="IPR014784">
    <property type="entry name" value="Cu2_ascorb_mOase-like_C"/>
</dbReference>
<dbReference type="CDD" id="cd00538">
    <property type="entry name" value="PA"/>
    <property type="match status" value="1"/>
</dbReference>
<proteinExistence type="predicted"/>
<protein>
    <recommendedName>
        <fullName evidence="3">Peptide-N-glycosidase F N-terminal domain-containing protein</fullName>
    </recommendedName>
</protein>
<reference evidence="4" key="1">
    <citation type="submission" date="2023-01" db="EMBL/GenBank/DDBJ databases">
        <title>Genome assembly of the deep-sea coral Lophelia pertusa.</title>
        <authorList>
            <person name="Herrera S."/>
            <person name="Cordes E."/>
        </authorList>
    </citation>
    <scope>NUCLEOTIDE SEQUENCE</scope>
    <source>
        <strain evidence="4">USNM1676648</strain>
        <tissue evidence="4">Polyp</tissue>
    </source>
</reference>
<accession>A0A9W9ZHU8</accession>
<evidence type="ECO:0000259" key="3">
    <source>
        <dbReference type="SMART" id="SM01290"/>
    </source>
</evidence>
<feature type="transmembrane region" description="Helical" evidence="2">
    <location>
        <begin position="65"/>
        <end position="87"/>
    </location>
</feature>
<evidence type="ECO:0000256" key="2">
    <source>
        <dbReference type="SAM" id="Phobius"/>
    </source>
</evidence>
<keyword evidence="1" id="KW-1015">Disulfide bond</keyword>